<dbReference type="SUPFAM" id="SSF52266">
    <property type="entry name" value="SGNH hydrolase"/>
    <property type="match status" value="1"/>
</dbReference>
<feature type="transmembrane region" description="Helical" evidence="1">
    <location>
        <begin position="36"/>
        <end position="52"/>
    </location>
</feature>
<name>A0AAD9JYM3_9ANNE</name>
<keyword evidence="1" id="KW-0472">Membrane</keyword>
<evidence type="ECO:0000313" key="2">
    <source>
        <dbReference type="EMBL" id="KAK2161346.1"/>
    </source>
</evidence>
<gene>
    <name evidence="2" type="ORF">LSH36_118g02016</name>
</gene>
<sequence length="442" mass="51176">MTEVGDQTVMIPPFVWKVNGSALGETIIRHQCVQRCAILLTAAVIFAVYLLARHTDIVGEKFRMMVGKTSPLSDERSLVAIHHDNASRCTHGLFRMYYKTVGHLPRGGRWVQRDRTEIHVTYQSDVCGLKYSKLPPAFMKRCFTKAGVASVVTIGDSNAQRYFSTLFEDMKSFSRECRMIRIEPMKGSGSHPDKGYFTRGRHHRDVYEEILVSHSRYCGGCGAIEVECWWRKWSIDGQTDGDDLSRTSVEHLPATMILPTSLRILIPAHRNNLNISISKYFAQSSIEFFFKYYLDGRYPDVLIVFLPFNHAKFINMERIRIDIETFHALLKMYIPRSTKVFYMPSFAEFEHSRKGDFWKDKRVDGMLAWQRIDILNGVLYDVIKGDLFNASSGIYSFFDLLDMSKDRGRWSKDGVHMEALWYSKIIRTFWEVFCNSVLSNDF</sequence>
<keyword evidence="1" id="KW-0812">Transmembrane</keyword>
<evidence type="ECO:0000256" key="1">
    <source>
        <dbReference type="SAM" id="Phobius"/>
    </source>
</evidence>
<keyword evidence="3" id="KW-1185">Reference proteome</keyword>
<accession>A0AAD9JYM3</accession>
<dbReference type="Proteomes" id="UP001208570">
    <property type="component" value="Unassembled WGS sequence"/>
</dbReference>
<proteinExistence type="predicted"/>
<dbReference type="EMBL" id="JAODUP010000118">
    <property type="protein sequence ID" value="KAK2161346.1"/>
    <property type="molecule type" value="Genomic_DNA"/>
</dbReference>
<protein>
    <submittedName>
        <fullName evidence="2">Uncharacterized protein</fullName>
    </submittedName>
</protein>
<reference evidence="2" key="1">
    <citation type="journal article" date="2023" name="Mol. Biol. Evol.">
        <title>Third-Generation Sequencing Reveals the Adaptive Role of the Epigenome in Three Deep-Sea Polychaetes.</title>
        <authorList>
            <person name="Perez M."/>
            <person name="Aroh O."/>
            <person name="Sun Y."/>
            <person name="Lan Y."/>
            <person name="Juniper S.K."/>
            <person name="Young C.R."/>
            <person name="Angers B."/>
            <person name="Qian P.Y."/>
        </authorList>
    </citation>
    <scope>NUCLEOTIDE SEQUENCE</scope>
    <source>
        <strain evidence="2">P08H-3</strain>
    </source>
</reference>
<keyword evidence="1" id="KW-1133">Transmembrane helix</keyword>
<dbReference type="AlphaFoldDB" id="A0AAD9JYM3"/>
<organism evidence="2 3">
    <name type="scientific">Paralvinella palmiformis</name>
    <dbReference type="NCBI Taxonomy" id="53620"/>
    <lineage>
        <taxon>Eukaryota</taxon>
        <taxon>Metazoa</taxon>
        <taxon>Spiralia</taxon>
        <taxon>Lophotrochozoa</taxon>
        <taxon>Annelida</taxon>
        <taxon>Polychaeta</taxon>
        <taxon>Sedentaria</taxon>
        <taxon>Canalipalpata</taxon>
        <taxon>Terebellida</taxon>
        <taxon>Terebelliformia</taxon>
        <taxon>Alvinellidae</taxon>
        <taxon>Paralvinella</taxon>
    </lineage>
</organism>
<evidence type="ECO:0000313" key="3">
    <source>
        <dbReference type="Proteomes" id="UP001208570"/>
    </source>
</evidence>
<comment type="caution">
    <text evidence="2">The sequence shown here is derived from an EMBL/GenBank/DDBJ whole genome shotgun (WGS) entry which is preliminary data.</text>
</comment>